<accession>A0ABR9ZHR7</accession>
<evidence type="ECO:0000256" key="4">
    <source>
        <dbReference type="ARBA" id="ARBA00022989"/>
    </source>
</evidence>
<evidence type="ECO:0000313" key="9">
    <source>
        <dbReference type="Proteomes" id="UP000635902"/>
    </source>
</evidence>
<feature type="transmembrane region" description="Helical" evidence="7">
    <location>
        <begin position="336"/>
        <end position="357"/>
    </location>
</feature>
<dbReference type="RefSeq" id="WP_194555840.1">
    <property type="nucleotide sequence ID" value="NZ_JADKMY010000001.1"/>
</dbReference>
<evidence type="ECO:0000256" key="6">
    <source>
        <dbReference type="SAM" id="MobiDB-lite"/>
    </source>
</evidence>
<feature type="transmembrane region" description="Helical" evidence="7">
    <location>
        <begin position="58"/>
        <end position="82"/>
    </location>
</feature>
<feature type="compositionally biased region" description="Basic and acidic residues" evidence="6">
    <location>
        <begin position="10"/>
        <end position="22"/>
    </location>
</feature>
<dbReference type="Pfam" id="PF03631">
    <property type="entry name" value="Virul_fac_BrkB"/>
    <property type="match status" value="1"/>
</dbReference>
<dbReference type="Proteomes" id="UP000635902">
    <property type="component" value="Unassembled WGS sequence"/>
</dbReference>
<organism evidence="8 9">
    <name type="scientific">Corynebacterium suicordis DSM 45110</name>
    <dbReference type="NCBI Taxonomy" id="1121369"/>
    <lineage>
        <taxon>Bacteria</taxon>
        <taxon>Bacillati</taxon>
        <taxon>Actinomycetota</taxon>
        <taxon>Actinomycetes</taxon>
        <taxon>Mycobacteriales</taxon>
        <taxon>Corynebacteriaceae</taxon>
        <taxon>Corynebacterium</taxon>
    </lineage>
</organism>
<evidence type="ECO:0000256" key="7">
    <source>
        <dbReference type="SAM" id="Phobius"/>
    </source>
</evidence>
<dbReference type="InterPro" id="IPR017039">
    <property type="entry name" value="Virul_fac_BrkB"/>
</dbReference>
<evidence type="ECO:0000313" key="8">
    <source>
        <dbReference type="EMBL" id="MBF4552980.1"/>
    </source>
</evidence>
<evidence type="ECO:0000256" key="2">
    <source>
        <dbReference type="ARBA" id="ARBA00022475"/>
    </source>
</evidence>
<proteinExistence type="predicted"/>
<comment type="caution">
    <text evidence="8">The sequence shown here is derived from an EMBL/GenBank/DDBJ whole genome shotgun (WGS) entry which is preliminary data.</text>
</comment>
<gene>
    <name evidence="8" type="ORF">IRY30_02640</name>
</gene>
<feature type="transmembrane region" description="Helical" evidence="7">
    <location>
        <begin position="165"/>
        <end position="185"/>
    </location>
</feature>
<comment type="subcellular location">
    <subcellularLocation>
        <location evidence="1">Cell membrane</location>
        <topology evidence="1">Multi-pass membrane protein</topology>
    </subcellularLocation>
</comment>
<feature type="transmembrane region" description="Helical" evidence="7">
    <location>
        <begin position="121"/>
        <end position="144"/>
    </location>
</feature>
<evidence type="ECO:0000256" key="3">
    <source>
        <dbReference type="ARBA" id="ARBA00022692"/>
    </source>
</evidence>
<keyword evidence="4 7" id="KW-1133">Transmembrane helix</keyword>
<keyword evidence="9" id="KW-1185">Reference proteome</keyword>
<evidence type="ECO:0000256" key="1">
    <source>
        <dbReference type="ARBA" id="ARBA00004651"/>
    </source>
</evidence>
<reference evidence="8 9" key="1">
    <citation type="submission" date="2020-10" db="EMBL/GenBank/DDBJ databases">
        <title>Novel species in genus Corynebacterium.</title>
        <authorList>
            <person name="Zhang G."/>
        </authorList>
    </citation>
    <scope>NUCLEOTIDE SEQUENCE [LARGE SCALE GENOMIC DNA]</scope>
    <source>
        <strain evidence="8 9">DSM 45110</strain>
    </source>
</reference>
<dbReference type="PANTHER" id="PTHR30213">
    <property type="entry name" value="INNER MEMBRANE PROTEIN YHJD"/>
    <property type="match status" value="1"/>
</dbReference>
<feature type="transmembrane region" description="Helical" evidence="7">
    <location>
        <begin position="272"/>
        <end position="290"/>
    </location>
</feature>
<dbReference type="PANTHER" id="PTHR30213:SF1">
    <property type="entry name" value="INNER MEMBRANE PROTEIN YHJD"/>
    <property type="match status" value="1"/>
</dbReference>
<protein>
    <submittedName>
        <fullName evidence="8">YihY/virulence factor BrkB family protein</fullName>
    </submittedName>
</protein>
<keyword evidence="2" id="KW-1003">Cell membrane</keyword>
<dbReference type="EMBL" id="JADKMY010000001">
    <property type="protein sequence ID" value="MBF4552980.1"/>
    <property type="molecule type" value="Genomic_DNA"/>
</dbReference>
<evidence type="ECO:0000256" key="5">
    <source>
        <dbReference type="ARBA" id="ARBA00023136"/>
    </source>
</evidence>
<feature type="transmembrane region" description="Helical" evidence="7">
    <location>
        <begin position="241"/>
        <end position="260"/>
    </location>
</feature>
<name>A0ABR9ZHR7_9CORY</name>
<keyword evidence="5 7" id="KW-0472">Membrane</keyword>
<feature type="transmembrane region" description="Helical" evidence="7">
    <location>
        <begin position="205"/>
        <end position="229"/>
    </location>
</feature>
<feature type="region of interest" description="Disordered" evidence="6">
    <location>
        <begin position="1"/>
        <end position="22"/>
    </location>
</feature>
<keyword evidence="3 7" id="KW-0812">Transmembrane</keyword>
<sequence length="359" mass="38941">MVTQPNPANLDERGVERTRKDEPGMIDKYRDKWQWFDHIMRMQERYTEHGGNQYAAGITYFSVLSLFPLLMLTFAILAMVLAGNQDLMDKVTTSITDSAGGEMGETLKTVIEDAVAQRKSVFSVALLLALWTGLSWVAHLRMGASEMWKVNGLADNFIVGKLKDLVVLIGLIFALIVAFAITTVGNSGITDRLIEMVGLDGVPGIRFLTFAAALVIGVIANWLVFAWMIGALPRAKTHRKSVAKAAIIGAVLFEVFKQFATLFFSNALSNPAAATFGPIIGIMVTMYLIWRILLYCSAWAATTPESLAELRPEAPPAAIIRVRQEVRTGSSDAGRAGLVGTGAALGVLVGGAVASMFRR</sequence>